<keyword evidence="2" id="KW-1185">Reference proteome</keyword>
<comment type="caution">
    <text evidence="1">The sequence shown here is derived from an EMBL/GenBank/DDBJ whole genome shotgun (WGS) entry which is preliminary data.</text>
</comment>
<sequence>MRKTVTLLTVALSLTFFGCDSENQSPNIKNLNDSNIQKEGTTKKVNLESWVTENIEILKTYDRASIATYSRKTQKAILRNFTPEKKKKIWASKMEYLSSSTGFSIEEKNYLKYFSDKLKTLSYDQPFSQELAQEMYNKVLEGINKFGWSNKQAYEMFFTIGNLSSDTVSQTSNTQLLRTPLTQEGDPAPCECYYDLGCPTWNCDSGNGCKQESYDCGVFGGTLCDGNC</sequence>
<protein>
    <submittedName>
        <fullName evidence="1">Bacteriocin fulvocin C-related protein</fullName>
    </submittedName>
</protein>
<accession>A0ABW7N0H4</accession>
<organism evidence="1 2">
    <name type="scientific">Gaetbulibacter aestuarii</name>
    <dbReference type="NCBI Taxonomy" id="1502358"/>
    <lineage>
        <taxon>Bacteria</taxon>
        <taxon>Pseudomonadati</taxon>
        <taxon>Bacteroidota</taxon>
        <taxon>Flavobacteriia</taxon>
        <taxon>Flavobacteriales</taxon>
        <taxon>Flavobacteriaceae</taxon>
        <taxon>Gaetbulibacter</taxon>
    </lineage>
</organism>
<name>A0ABW7N0H4_9FLAO</name>
<dbReference type="PROSITE" id="PS51257">
    <property type="entry name" value="PROKAR_LIPOPROTEIN"/>
    <property type="match status" value="1"/>
</dbReference>
<dbReference type="Proteomes" id="UP001610100">
    <property type="component" value="Unassembled WGS sequence"/>
</dbReference>
<evidence type="ECO:0000313" key="1">
    <source>
        <dbReference type="EMBL" id="MFH6772379.1"/>
    </source>
</evidence>
<dbReference type="RefSeq" id="WP_344737839.1">
    <property type="nucleotide sequence ID" value="NZ_BAABAY010000001.1"/>
</dbReference>
<dbReference type="EMBL" id="JBAWKB010000003">
    <property type="protein sequence ID" value="MFH6772379.1"/>
    <property type="molecule type" value="Genomic_DNA"/>
</dbReference>
<reference evidence="1 2" key="1">
    <citation type="submission" date="2024-02" db="EMBL/GenBank/DDBJ databases">
        <title>A Gaetbulibacter species isolated from tidal flats and genomic insights of their niches.</title>
        <authorList>
            <person name="Ye Y."/>
        </authorList>
    </citation>
    <scope>NUCLEOTIDE SEQUENCE [LARGE SCALE GENOMIC DNA]</scope>
    <source>
        <strain evidence="1 2">KYW382</strain>
    </source>
</reference>
<gene>
    <name evidence="1" type="ORF">V8G58_10580</name>
</gene>
<proteinExistence type="predicted"/>
<evidence type="ECO:0000313" key="2">
    <source>
        <dbReference type="Proteomes" id="UP001610100"/>
    </source>
</evidence>
<dbReference type="NCBIfam" id="NF033852">
    <property type="entry name" value="fulvocin_rel"/>
    <property type="match status" value="1"/>
</dbReference>